<dbReference type="OrthoDB" id="1390705at2759"/>
<gene>
    <name evidence="7" type="ORF">GOP47_0019005</name>
</gene>
<dbReference type="SMART" id="SM00432">
    <property type="entry name" value="MADS"/>
    <property type="match status" value="1"/>
</dbReference>
<comment type="subcellular location">
    <subcellularLocation>
        <location evidence="1">Nucleus</location>
    </subcellularLocation>
</comment>
<evidence type="ECO:0000256" key="1">
    <source>
        <dbReference type="ARBA" id="ARBA00004123"/>
    </source>
</evidence>
<protein>
    <recommendedName>
        <fullName evidence="6">MADS-box domain-containing protein</fullName>
    </recommendedName>
</protein>
<sequence length="509" mass="56595">MGRAKLENVMLGSKSSRKECFNKRCRGVFKKVYELAHICGASVRLTVEGEDGNIYHFHRRMSQALVPTAIANDLNENDISPSPPPHVIPPTHSTLAYNNFTSDSFPMAAPPPDHTSYKDIIPVNNHFIPGPTPIYSNGHTTHASSSYGANPSYGNIDEPAINSASASFNYHNNNGARGKDQYNNYTPLSNGGCNILQGITMANIDEYGDNMQELSMRNTNNNHMMMPQAIMLPPHELLPNSRASARPPNRLMFYNGGRTMVDTGVPVSRQLRQHLVSPQDSCNCFDCNKGFSARFFETITINHSLPPLHGDDRPFFQKAPFMGNIYFQASLQSLHDSGIILCGPLEAHEDIDMMASVANFISQECPLKSSTCSEPRDDELMLQGCTFDAHDDDSRQMPARTQEEENDGAHAIMALPIIEFPKDDEDPMGSDYGLPIYTPCCCGKKTCDDFIACLANSLHDENQDFEASQHHVVDYIDNNINTQHNQTVNIDDIMYQNFIDHGANTQHES</sequence>
<dbReference type="Gene3D" id="3.40.1810.10">
    <property type="entry name" value="Transcription factor, MADS-box"/>
    <property type="match status" value="1"/>
</dbReference>
<dbReference type="InterPro" id="IPR002100">
    <property type="entry name" value="TF_MADSbox"/>
</dbReference>
<organism evidence="7 8">
    <name type="scientific">Adiantum capillus-veneris</name>
    <name type="common">Maidenhair fern</name>
    <dbReference type="NCBI Taxonomy" id="13818"/>
    <lineage>
        <taxon>Eukaryota</taxon>
        <taxon>Viridiplantae</taxon>
        <taxon>Streptophyta</taxon>
        <taxon>Embryophyta</taxon>
        <taxon>Tracheophyta</taxon>
        <taxon>Polypodiopsida</taxon>
        <taxon>Polypodiidae</taxon>
        <taxon>Polypodiales</taxon>
        <taxon>Pteridineae</taxon>
        <taxon>Pteridaceae</taxon>
        <taxon>Vittarioideae</taxon>
        <taxon>Adiantum</taxon>
    </lineage>
</organism>
<dbReference type="SUPFAM" id="SSF55455">
    <property type="entry name" value="SRF-like"/>
    <property type="match status" value="1"/>
</dbReference>
<keyword evidence="3" id="KW-0238">DNA-binding</keyword>
<dbReference type="PRINTS" id="PR00404">
    <property type="entry name" value="MADSDOMAIN"/>
</dbReference>
<keyword evidence="8" id="KW-1185">Reference proteome</keyword>
<evidence type="ECO:0000256" key="4">
    <source>
        <dbReference type="ARBA" id="ARBA00023163"/>
    </source>
</evidence>
<dbReference type="AlphaFoldDB" id="A0A9D4UEA8"/>
<feature type="domain" description="MADS-box" evidence="6">
    <location>
        <begin position="1"/>
        <end position="57"/>
    </location>
</feature>
<keyword evidence="2" id="KW-0805">Transcription regulation</keyword>
<evidence type="ECO:0000313" key="7">
    <source>
        <dbReference type="EMBL" id="KAI5066381.1"/>
    </source>
</evidence>
<accession>A0A9D4UEA8</accession>
<dbReference type="GO" id="GO:0003677">
    <property type="term" value="F:DNA binding"/>
    <property type="evidence" value="ECO:0007669"/>
    <property type="project" value="UniProtKB-KW"/>
</dbReference>
<keyword evidence="4" id="KW-0804">Transcription</keyword>
<proteinExistence type="predicted"/>
<dbReference type="Pfam" id="PF00319">
    <property type="entry name" value="SRF-TF"/>
    <property type="match status" value="1"/>
</dbReference>
<dbReference type="Proteomes" id="UP000886520">
    <property type="component" value="Chromosome 18"/>
</dbReference>
<dbReference type="PROSITE" id="PS50066">
    <property type="entry name" value="MADS_BOX_2"/>
    <property type="match status" value="1"/>
</dbReference>
<keyword evidence="5" id="KW-0539">Nucleus</keyword>
<dbReference type="EMBL" id="JABFUD020000018">
    <property type="protein sequence ID" value="KAI5066381.1"/>
    <property type="molecule type" value="Genomic_DNA"/>
</dbReference>
<evidence type="ECO:0000256" key="2">
    <source>
        <dbReference type="ARBA" id="ARBA00023015"/>
    </source>
</evidence>
<evidence type="ECO:0000259" key="6">
    <source>
        <dbReference type="PROSITE" id="PS50066"/>
    </source>
</evidence>
<dbReference type="GO" id="GO:0005634">
    <property type="term" value="C:nucleus"/>
    <property type="evidence" value="ECO:0007669"/>
    <property type="project" value="UniProtKB-SubCell"/>
</dbReference>
<name>A0A9D4UEA8_ADICA</name>
<comment type="caution">
    <text evidence="7">The sequence shown here is derived from an EMBL/GenBank/DDBJ whole genome shotgun (WGS) entry which is preliminary data.</text>
</comment>
<dbReference type="GO" id="GO:0046983">
    <property type="term" value="F:protein dimerization activity"/>
    <property type="evidence" value="ECO:0007669"/>
    <property type="project" value="InterPro"/>
</dbReference>
<evidence type="ECO:0000256" key="5">
    <source>
        <dbReference type="ARBA" id="ARBA00023242"/>
    </source>
</evidence>
<evidence type="ECO:0000313" key="8">
    <source>
        <dbReference type="Proteomes" id="UP000886520"/>
    </source>
</evidence>
<reference evidence="7" key="1">
    <citation type="submission" date="2021-01" db="EMBL/GenBank/DDBJ databases">
        <title>Adiantum capillus-veneris genome.</title>
        <authorList>
            <person name="Fang Y."/>
            <person name="Liao Q."/>
        </authorList>
    </citation>
    <scope>NUCLEOTIDE SEQUENCE</scope>
    <source>
        <strain evidence="7">H3</strain>
        <tissue evidence="7">Leaf</tissue>
    </source>
</reference>
<dbReference type="InterPro" id="IPR036879">
    <property type="entry name" value="TF_MADSbox_sf"/>
</dbReference>
<evidence type="ECO:0000256" key="3">
    <source>
        <dbReference type="ARBA" id="ARBA00023125"/>
    </source>
</evidence>